<dbReference type="RefSeq" id="WP_141166419.1">
    <property type="nucleotide sequence ID" value="NZ_VHLH01000011.1"/>
</dbReference>
<proteinExistence type="predicted"/>
<sequence length="46" mass="5552">MKFARRFRNWLSVRRTASQLDKLSNQVLDDIGLTRYDVHMIGHRHI</sequence>
<dbReference type="Pfam" id="PF06568">
    <property type="entry name" value="YjiS-like"/>
    <property type="match status" value="1"/>
</dbReference>
<keyword evidence="3" id="KW-1185">Reference proteome</keyword>
<evidence type="ECO:0000313" key="2">
    <source>
        <dbReference type="EMBL" id="TPW29541.1"/>
    </source>
</evidence>
<reference evidence="2 3" key="1">
    <citation type="submission" date="2019-06" db="EMBL/GenBank/DDBJ databases">
        <authorList>
            <person name="Li M."/>
        </authorList>
    </citation>
    <scope>NUCLEOTIDE SEQUENCE [LARGE SCALE GENOMIC DNA]</scope>
    <source>
        <strain evidence="2 3">BGMRC6574</strain>
    </source>
</reference>
<evidence type="ECO:0000313" key="3">
    <source>
        <dbReference type="Proteomes" id="UP000320314"/>
    </source>
</evidence>
<feature type="domain" description="YjiS-like" evidence="1">
    <location>
        <begin position="3"/>
        <end position="39"/>
    </location>
</feature>
<dbReference type="Proteomes" id="UP000320314">
    <property type="component" value="Unassembled WGS sequence"/>
</dbReference>
<name>A0A506U8X4_9HYPH</name>
<organism evidence="2 3">
    <name type="scientific">Pararhizobium mangrovi</name>
    <dbReference type="NCBI Taxonomy" id="2590452"/>
    <lineage>
        <taxon>Bacteria</taxon>
        <taxon>Pseudomonadati</taxon>
        <taxon>Pseudomonadota</taxon>
        <taxon>Alphaproteobacteria</taxon>
        <taxon>Hyphomicrobiales</taxon>
        <taxon>Rhizobiaceae</taxon>
        <taxon>Rhizobium/Agrobacterium group</taxon>
        <taxon>Pararhizobium</taxon>
    </lineage>
</organism>
<evidence type="ECO:0000259" key="1">
    <source>
        <dbReference type="Pfam" id="PF06568"/>
    </source>
</evidence>
<dbReference type="EMBL" id="VHLH01000011">
    <property type="protein sequence ID" value="TPW29541.1"/>
    <property type="molecule type" value="Genomic_DNA"/>
</dbReference>
<comment type="caution">
    <text evidence="2">The sequence shown here is derived from an EMBL/GenBank/DDBJ whole genome shotgun (WGS) entry which is preliminary data.</text>
</comment>
<accession>A0A506U8X4</accession>
<dbReference type="AlphaFoldDB" id="A0A506U8X4"/>
<gene>
    <name evidence="2" type="ORF">FJU11_07480</name>
</gene>
<dbReference type="OrthoDB" id="8244198at2"/>
<protein>
    <submittedName>
        <fullName evidence="2">DUF1127 domain-containing protein</fullName>
    </submittedName>
</protein>
<dbReference type="InterPro" id="IPR009506">
    <property type="entry name" value="YjiS-like"/>
</dbReference>